<organism evidence="1 2">
    <name type="scientific">Haplochromis burtoni</name>
    <name type="common">Burton's mouthbrooder</name>
    <name type="synonym">Chromis burtoni</name>
    <dbReference type="NCBI Taxonomy" id="8153"/>
    <lineage>
        <taxon>Eukaryota</taxon>
        <taxon>Metazoa</taxon>
        <taxon>Chordata</taxon>
        <taxon>Craniata</taxon>
        <taxon>Vertebrata</taxon>
        <taxon>Euteleostomi</taxon>
        <taxon>Actinopterygii</taxon>
        <taxon>Neopterygii</taxon>
        <taxon>Teleostei</taxon>
        <taxon>Neoteleostei</taxon>
        <taxon>Acanthomorphata</taxon>
        <taxon>Ovalentaria</taxon>
        <taxon>Cichlomorphae</taxon>
        <taxon>Cichliformes</taxon>
        <taxon>Cichlidae</taxon>
        <taxon>African cichlids</taxon>
        <taxon>Pseudocrenilabrinae</taxon>
        <taxon>Haplochromini</taxon>
        <taxon>Haplochromis</taxon>
    </lineage>
</organism>
<name>A0A3Q2VTG3_HAPBU</name>
<dbReference type="Ensembl" id="ENSHBUT00000023396.1">
    <property type="protein sequence ID" value="ENSHBUP00000015200.1"/>
    <property type="gene ID" value="ENSHBUG00000017097.1"/>
</dbReference>
<dbReference type="OMA" id="DPFRCSK"/>
<evidence type="ECO:0000313" key="2">
    <source>
        <dbReference type="Proteomes" id="UP000264840"/>
    </source>
</evidence>
<protein>
    <submittedName>
        <fullName evidence="1">Uncharacterized protein</fullName>
    </submittedName>
</protein>
<proteinExistence type="predicted"/>
<keyword evidence="2" id="KW-1185">Reference proteome</keyword>
<sequence length="65" mass="7524">MKIFLILPHEYHSYSQDCCTFVLPVLLDPFRCSKLYFQVKSRCQARSYSPLCSGAEPDSRISFLS</sequence>
<accession>A0A3Q2VTG3</accession>
<dbReference type="GeneTree" id="ENSGT00940000178420"/>
<dbReference type="Proteomes" id="UP000264840">
    <property type="component" value="Unplaced"/>
</dbReference>
<dbReference type="AlphaFoldDB" id="A0A3Q2VTG3"/>
<reference evidence="1" key="2">
    <citation type="submission" date="2025-09" db="UniProtKB">
        <authorList>
            <consortium name="Ensembl"/>
        </authorList>
    </citation>
    <scope>IDENTIFICATION</scope>
</reference>
<evidence type="ECO:0000313" key="1">
    <source>
        <dbReference type="Ensembl" id="ENSHBUP00000015200.1"/>
    </source>
</evidence>
<reference evidence="1" key="1">
    <citation type="submission" date="2025-08" db="UniProtKB">
        <authorList>
            <consortium name="Ensembl"/>
        </authorList>
    </citation>
    <scope>IDENTIFICATION</scope>
</reference>